<protein>
    <submittedName>
        <fullName evidence="4">EAL domain-containing protein</fullName>
    </submittedName>
</protein>
<dbReference type="AlphaFoldDB" id="A0A545T7J0"/>
<dbReference type="Pfam" id="PF00072">
    <property type="entry name" value="Response_reg"/>
    <property type="match status" value="1"/>
</dbReference>
<accession>A0A545T7J0</accession>
<dbReference type="InterPro" id="IPR050706">
    <property type="entry name" value="Cyclic-di-GMP_PDE-like"/>
</dbReference>
<dbReference type="InterPro" id="IPR011006">
    <property type="entry name" value="CheY-like_superfamily"/>
</dbReference>
<dbReference type="InterPro" id="IPR001633">
    <property type="entry name" value="EAL_dom"/>
</dbReference>
<evidence type="ECO:0000259" key="2">
    <source>
        <dbReference type="PROSITE" id="PS50110"/>
    </source>
</evidence>
<dbReference type="InterPro" id="IPR035919">
    <property type="entry name" value="EAL_sf"/>
</dbReference>
<dbReference type="GO" id="GO:0000160">
    <property type="term" value="P:phosphorelay signal transduction system"/>
    <property type="evidence" value="ECO:0007669"/>
    <property type="project" value="InterPro"/>
</dbReference>
<keyword evidence="1" id="KW-0597">Phosphoprotein</keyword>
<dbReference type="Pfam" id="PF00563">
    <property type="entry name" value="EAL"/>
    <property type="match status" value="1"/>
</dbReference>
<name>A0A545T7J0_9GAMM</name>
<dbReference type="OrthoDB" id="9812358at2"/>
<keyword evidence="5" id="KW-1185">Reference proteome</keyword>
<comment type="caution">
    <text evidence="4">The sequence shown here is derived from an EMBL/GenBank/DDBJ whole genome shotgun (WGS) entry which is preliminary data.</text>
</comment>
<proteinExistence type="predicted"/>
<dbReference type="EMBL" id="VIKR01000004">
    <property type="protein sequence ID" value="TQV73181.1"/>
    <property type="molecule type" value="Genomic_DNA"/>
</dbReference>
<dbReference type="PROSITE" id="PS50110">
    <property type="entry name" value="RESPONSE_REGULATORY"/>
    <property type="match status" value="1"/>
</dbReference>
<dbReference type="SUPFAM" id="SSF52172">
    <property type="entry name" value="CheY-like"/>
    <property type="match status" value="1"/>
</dbReference>
<dbReference type="PANTHER" id="PTHR33121">
    <property type="entry name" value="CYCLIC DI-GMP PHOSPHODIESTERASE PDEF"/>
    <property type="match status" value="1"/>
</dbReference>
<dbReference type="CDD" id="cd01948">
    <property type="entry name" value="EAL"/>
    <property type="match status" value="1"/>
</dbReference>
<reference evidence="4 5" key="1">
    <citation type="submission" date="2019-06" db="EMBL/GenBank/DDBJ databases">
        <title>Draft genome of Aliikangiella marina GYP-15.</title>
        <authorList>
            <person name="Wang G."/>
        </authorList>
    </citation>
    <scope>NUCLEOTIDE SEQUENCE [LARGE SCALE GENOMIC DNA]</scope>
    <source>
        <strain evidence="4 5">GYP-15</strain>
    </source>
</reference>
<dbReference type="RefSeq" id="WP_142943313.1">
    <property type="nucleotide sequence ID" value="NZ_VIKR01000004.1"/>
</dbReference>
<feature type="modified residue" description="4-aspartylphosphate" evidence="1">
    <location>
        <position position="62"/>
    </location>
</feature>
<feature type="domain" description="Response regulatory" evidence="2">
    <location>
        <begin position="11"/>
        <end position="132"/>
    </location>
</feature>
<dbReference type="PROSITE" id="PS50883">
    <property type="entry name" value="EAL"/>
    <property type="match status" value="1"/>
</dbReference>
<sequence>MSEANQIQSLKILVVDDDELMLDQVSLTLDKLGIDEVALMSNGADALAAVKNGGRFDVVFLDLNMPEMDGIEVMRKLAEYEYAGSVALFSAEDFRILKTAESLAGAHDLNILGTLSKPVTVNSVIDLFSRFNNHLPKQASKPVEKFTREQVLAAIEANQIQPYYQPKVRATDHKLVSAEVLARWIVPNGEIITPSAFIPVAEESGIIDRLTTALFEQAMTAFGQWLQSGLAFSLGFNISADNLDRVDFPEKLSNIASQYGVQPRQIELEVTESRLMENLTTCLDVLTRLRLKGFGLSIDDFGTGYSSMAQLNQVPFTELKIDRAFVQGARVDPAALAILEASVELAKKLDMTVVAEGVEDEFESEMVNRLGCDIIQGYFIARPMPAEDFERWARNHFKDN</sequence>
<dbReference type="SUPFAM" id="SSF141868">
    <property type="entry name" value="EAL domain-like"/>
    <property type="match status" value="1"/>
</dbReference>
<dbReference type="PANTHER" id="PTHR33121:SF79">
    <property type="entry name" value="CYCLIC DI-GMP PHOSPHODIESTERASE PDED-RELATED"/>
    <property type="match status" value="1"/>
</dbReference>
<gene>
    <name evidence="4" type="ORF">FLL45_17185</name>
</gene>
<dbReference type="SMART" id="SM00448">
    <property type="entry name" value="REC"/>
    <property type="match status" value="1"/>
</dbReference>
<dbReference type="Proteomes" id="UP000317839">
    <property type="component" value="Unassembled WGS sequence"/>
</dbReference>
<evidence type="ECO:0000313" key="5">
    <source>
        <dbReference type="Proteomes" id="UP000317839"/>
    </source>
</evidence>
<feature type="domain" description="EAL" evidence="3">
    <location>
        <begin position="144"/>
        <end position="397"/>
    </location>
</feature>
<dbReference type="GO" id="GO:0071111">
    <property type="term" value="F:cyclic-guanylate-specific phosphodiesterase activity"/>
    <property type="evidence" value="ECO:0007669"/>
    <property type="project" value="InterPro"/>
</dbReference>
<evidence type="ECO:0000259" key="3">
    <source>
        <dbReference type="PROSITE" id="PS50883"/>
    </source>
</evidence>
<evidence type="ECO:0000313" key="4">
    <source>
        <dbReference type="EMBL" id="TQV73181.1"/>
    </source>
</evidence>
<dbReference type="Gene3D" id="3.20.20.450">
    <property type="entry name" value="EAL domain"/>
    <property type="match status" value="1"/>
</dbReference>
<dbReference type="Gene3D" id="3.40.50.2300">
    <property type="match status" value="1"/>
</dbReference>
<organism evidence="4 5">
    <name type="scientific">Aliikangiella marina</name>
    <dbReference type="NCBI Taxonomy" id="1712262"/>
    <lineage>
        <taxon>Bacteria</taxon>
        <taxon>Pseudomonadati</taxon>
        <taxon>Pseudomonadota</taxon>
        <taxon>Gammaproteobacteria</taxon>
        <taxon>Oceanospirillales</taxon>
        <taxon>Pleioneaceae</taxon>
        <taxon>Aliikangiella</taxon>
    </lineage>
</organism>
<dbReference type="SMART" id="SM00052">
    <property type="entry name" value="EAL"/>
    <property type="match status" value="1"/>
</dbReference>
<evidence type="ECO:0000256" key="1">
    <source>
        <dbReference type="PROSITE-ProRule" id="PRU00169"/>
    </source>
</evidence>
<dbReference type="InterPro" id="IPR001789">
    <property type="entry name" value="Sig_transdc_resp-reg_receiver"/>
</dbReference>